<accession>A0A1G1Z1M8</accession>
<dbReference type="PANTHER" id="PTHR43046">
    <property type="entry name" value="GDP-MANNOSE MANNOSYL HYDROLASE"/>
    <property type="match status" value="1"/>
</dbReference>
<dbReference type="CDD" id="cd02883">
    <property type="entry name" value="NUDIX_Hydrolase"/>
    <property type="match status" value="1"/>
</dbReference>
<dbReference type="PANTHER" id="PTHR43046:SF14">
    <property type="entry name" value="MUTT_NUDIX FAMILY PROTEIN"/>
    <property type="match status" value="1"/>
</dbReference>
<evidence type="ECO:0000313" key="4">
    <source>
        <dbReference type="EMBL" id="OGY57916.1"/>
    </source>
</evidence>
<name>A0A1G1Z1M8_9BACT</name>
<dbReference type="Proteomes" id="UP000178651">
    <property type="component" value="Unassembled WGS sequence"/>
</dbReference>
<organism evidence="4 5">
    <name type="scientific">Candidatus Colwellbacteria bacterium RIFCSPHIGHO2_02_FULL_43_15</name>
    <dbReference type="NCBI Taxonomy" id="1797686"/>
    <lineage>
        <taxon>Bacteria</taxon>
        <taxon>Candidatus Colwelliibacteriota</taxon>
    </lineage>
</organism>
<dbReference type="Pfam" id="PF00293">
    <property type="entry name" value="NUDIX"/>
    <property type="match status" value="1"/>
</dbReference>
<keyword evidence="2" id="KW-0378">Hydrolase</keyword>
<dbReference type="InterPro" id="IPR015797">
    <property type="entry name" value="NUDIX_hydrolase-like_dom_sf"/>
</dbReference>
<comment type="cofactor">
    <cofactor evidence="1">
        <name>Mg(2+)</name>
        <dbReference type="ChEBI" id="CHEBI:18420"/>
    </cofactor>
</comment>
<comment type="caution">
    <text evidence="4">The sequence shown here is derived from an EMBL/GenBank/DDBJ whole genome shotgun (WGS) entry which is preliminary data.</text>
</comment>
<evidence type="ECO:0000259" key="3">
    <source>
        <dbReference type="PROSITE" id="PS51462"/>
    </source>
</evidence>
<gene>
    <name evidence="4" type="ORF">A3D47_00850</name>
</gene>
<dbReference type="AlphaFoldDB" id="A0A1G1Z1M8"/>
<evidence type="ECO:0000256" key="2">
    <source>
        <dbReference type="ARBA" id="ARBA00022801"/>
    </source>
</evidence>
<dbReference type="PROSITE" id="PS51462">
    <property type="entry name" value="NUDIX"/>
    <property type="match status" value="1"/>
</dbReference>
<sequence length="144" mass="16835">MESNLTLQVGVKILIENKGGQYLLLRRSLEKYPEIKGRWDIVGGRINTGKTLIENLQREVFEETRLELLGTPKLIAAQDILRKAGYHVIRLTYIGQASGEVKLDTSENDMYKWYSWEELMTLEDVDIYFKELLSNRSLWVRKEI</sequence>
<dbReference type="SUPFAM" id="SSF55811">
    <property type="entry name" value="Nudix"/>
    <property type="match status" value="1"/>
</dbReference>
<dbReference type="InterPro" id="IPR000086">
    <property type="entry name" value="NUDIX_hydrolase_dom"/>
</dbReference>
<dbReference type="GO" id="GO:0016787">
    <property type="term" value="F:hydrolase activity"/>
    <property type="evidence" value="ECO:0007669"/>
    <property type="project" value="UniProtKB-KW"/>
</dbReference>
<proteinExistence type="predicted"/>
<evidence type="ECO:0000313" key="5">
    <source>
        <dbReference type="Proteomes" id="UP000178651"/>
    </source>
</evidence>
<evidence type="ECO:0000256" key="1">
    <source>
        <dbReference type="ARBA" id="ARBA00001946"/>
    </source>
</evidence>
<feature type="domain" description="Nudix hydrolase" evidence="3">
    <location>
        <begin position="6"/>
        <end position="137"/>
    </location>
</feature>
<dbReference type="Gene3D" id="3.90.79.10">
    <property type="entry name" value="Nucleoside Triphosphate Pyrophosphohydrolase"/>
    <property type="match status" value="1"/>
</dbReference>
<protein>
    <recommendedName>
        <fullName evidence="3">Nudix hydrolase domain-containing protein</fullName>
    </recommendedName>
</protein>
<dbReference type="EMBL" id="MHIU01000015">
    <property type="protein sequence ID" value="OGY57916.1"/>
    <property type="molecule type" value="Genomic_DNA"/>
</dbReference>
<reference evidence="4 5" key="1">
    <citation type="journal article" date="2016" name="Nat. Commun.">
        <title>Thousands of microbial genomes shed light on interconnected biogeochemical processes in an aquifer system.</title>
        <authorList>
            <person name="Anantharaman K."/>
            <person name="Brown C.T."/>
            <person name="Hug L.A."/>
            <person name="Sharon I."/>
            <person name="Castelle C.J."/>
            <person name="Probst A.J."/>
            <person name="Thomas B.C."/>
            <person name="Singh A."/>
            <person name="Wilkins M.J."/>
            <person name="Karaoz U."/>
            <person name="Brodie E.L."/>
            <person name="Williams K.H."/>
            <person name="Hubbard S.S."/>
            <person name="Banfield J.F."/>
        </authorList>
    </citation>
    <scope>NUCLEOTIDE SEQUENCE [LARGE SCALE GENOMIC DNA]</scope>
</reference>